<evidence type="ECO:0000259" key="3">
    <source>
        <dbReference type="PROSITE" id="PS50075"/>
    </source>
</evidence>
<dbReference type="InterPro" id="IPR006162">
    <property type="entry name" value="Ppantetheine_attach_site"/>
</dbReference>
<accession>A0A8H5GBJ9</accession>
<dbReference type="Proteomes" id="UP000559027">
    <property type="component" value="Unassembled WGS sequence"/>
</dbReference>
<dbReference type="SMART" id="SM00823">
    <property type="entry name" value="PKS_PP"/>
    <property type="match status" value="1"/>
</dbReference>
<dbReference type="Pfam" id="PF00501">
    <property type="entry name" value="AMP-binding"/>
    <property type="match status" value="1"/>
</dbReference>
<dbReference type="Gene3D" id="3.40.50.720">
    <property type="entry name" value="NAD(P)-binding Rossmann-like Domain"/>
    <property type="match status" value="1"/>
</dbReference>
<evidence type="ECO:0000313" key="5">
    <source>
        <dbReference type="Proteomes" id="UP000559027"/>
    </source>
</evidence>
<proteinExistence type="predicted"/>
<evidence type="ECO:0000256" key="1">
    <source>
        <dbReference type="ARBA" id="ARBA00022450"/>
    </source>
</evidence>
<evidence type="ECO:0000313" key="4">
    <source>
        <dbReference type="EMBL" id="KAF5362012.1"/>
    </source>
</evidence>
<dbReference type="InterPro" id="IPR000873">
    <property type="entry name" value="AMP-dep_synth/lig_dom"/>
</dbReference>
<dbReference type="OrthoDB" id="429813at2759"/>
<organism evidence="4 5">
    <name type="scientific">Leucocoprinus leucothites</name>
    <dbReference type="NCBI Taxonomy" id="201217"/>
    <lineage>
        <taxon>Eukaryota</taxon>
        <taxon>Fungi</taxon>
        <taxon>Dikarya</taxon>
        <taxon>Basidiomycota</taxon>
        <taxon>Agaricomycotina</taxon>
        <taxon>Agaricomycetes</taxon>
        <taxon>Agaricomycetidae</taxon>
        <taxon>Agaricales</taxon>
        <taxon>Agaricineae</taxon>
        <taxon>Agaricaceae</taxon>
        <taxon>Leucocoprinus</taxon>
    </lineage>
</organism>
<dbReference type="InterPro" id="IPR042099">
    <property type="entry name" value="ANL_N_sf"/>
</dbReference>
<keyword evidence="2" id="KW-0597">Phosphoprotein</keyword>
<dbReference type="Pfam" id="PF07993">
    <property type="entry name" value="NAD_binding_4"/>
    <property type="match status" value="1"/>
</dbReference>
<keyword evidence="1" id="KW-0596">Phosphopantetheine</keyword>
<gene>
    <name evidence="4" type="ORF">D9756_002407</name>
</gene>
<dbReference type="Pfam" id="PF23562">
    <property type="entry name" value="AMP-binding_C_3"/>
    <property type="match status" value="1"/>
</dbReference>
<keyword evidence="5" id="KW-1185">Reference proteome</keyword>
<dbReference type="SUPFAM" id="SSF56801">
    <property type="entry name" value="Acetyl-CoA synthetase-like"/>
    <property type="match status" value="1"/>
</dbReference>
<dbReference type="InterPro" id="IPR020806">
    <property type="entry name" value="PKS_PP-bd"/>
</dbReference>
<dbReference type="EMBL" id="JAACJO010000002">
    <property type="protein sequence ID" value="KAF5362012.1"/>
    <property type="molecule type" value="Genomic_DNA"/>
</dbReference>
<dbReference type="InterPro" id="IPR009081">
    <property type="entry name" value="PP-bd_ACP"/>
</dbReference>
<dbReference type="PROSITE" id="PS00455">
    <property type="entry name" value="AMP_BINDING"/>
    <property type="match status" value="1"/>
</dbReference>
<dbReference type="SUPFAM" id="SSF51735">
    <property type="entry name" value="NAD(P)-binding Rossmann-fold domains"/>
    <property type="match status" value="1"/>
</dbReference>
<dbReference type="AlphaFoldDB" id="A0A8H5GBJ9"/>
<dbReference type="InterPro" id="IPR036736">
    <property type="entry name" value="ACP-like_sf"/>
</dbReference>
<sequence length="1036" mass="115001">MPVPALTGLPVLPSDPLKLDHVPLWDIYRQLGINYGDRVFARIMDGDDDDAPLENITWRKLLIDSMKVASILKEKLGNEEKVTYAVLANSSYPYLVNVVAGWLNHWTVILLSVRNSVAGNDSLLKAVKAKALITDSKNRKTGEAILQELPIALFDVFDPEQIDVEVKLPEGPIEVETVSSEVFREIPLYLHSSGTSGHPKPIPQSHEHLVTDTIAAKYNTNYVGAPVYAPLPLFHSIGIYCFTRWPMASGHIPTFINTKQPLTGTSFLRHLRRLPNAICFLAPMLVEDALRESPEEYEILKTTRRIFCGGAPLSKATGKQLIEMGVPAIQVYGSTEISMPVVTDFPGPPESRADDVTYVRFREDQYVIHWEPFDGKLSELIVCPGKITVPAVLNHQNPVGYATNDLWAPHPTVPGLFKHSGRKDSVTVLSNGEKTDNRQIELLLMDDPLVNGVVVFGTARPLNGVLVRQDPKTPPFPSQSAFIDAIWPTIEHINTVVPNHSRIIRQMVIAADVEAKPFFQSDKGSIKTKDTIALYADEIDAAYASLEAESGEELVKDIETPEQIEGYVRDAVNKIAGRPIGDADDFFESGLDSLHAIQIRTEVKPLFDKFVKGEELVHNVAYVHPTISRLSTYLIARSKGEVINLNDLTALTARLESCIERWTANLPERKASTAPVLKKKVIALTGGTGSLGVHTLRYSLERDDVEKVYCFHRGASDVAIQRQKKLFKDRALPVELLDSEKVAFVQIDLSKPDLGLSVEKYDELRGSLTHIIHTAWELNFNWGLEHFEKVHIGGARHLIDLSIASTLPVSPRVIFISSIGAVGRHDPEIPVPEEPLPDPTLVGARGYAESKYVTERMLDEAARRSGIPVTVIRSGQISGSSVDGYWAPTEYIPTIFRSSKILGKVPDKMPDTRWLPADYSGKATMELSFQDDGDLLQYYSLENPTCTTWSTIASLFIEVSSNKIELVDMKDWLAAVEKANKEGVDVPAAALLQFYSEYSELDSRLRLATEKAARASEAILYGPVTSELMRKYVSWI</sequence>
<dbReference type="Gene3D" id="1.10.1200.10">
    <property type="entry name" value="ACP-like"/>
    <property type="match status" value="1"/>
</dbReference>
<feature type="domain" description="Carrier" evidence="3">
    <location>
        <begin position="559"/>
        <end position="638"/>
    </location>
</feature>
<dbReference type="InterPro" id="IPR051414">
    <property type="entry name" value="Adenylate-forming_Reductase"/>
</dbReference>
<name>A0A8H5GBJ9_9AGAR</name>
<dbReference type="InterPro" id="IPR036291">
    <property type="entry name" value="NAD(P)-bd_dom_sf"/>
</dbReference>
<dbReference type="GO" id="GO:0031177">
    <property type="term" value="F:phosphopantetheine binding"/>
    <property type="evidence" value="ECO:0007669"/>
    <property type="project" value="InterPro"/>
</dbReference>
<dbReference type="InterPro" id="IPR013120">
    <property type="entry name" value="FAR_NAD-bd"/>
</dbReference>
<reference evidence="4 5" key="1">
    <citation type="journal article" date="2020" name="ISME J.">
        <title>Uncovering the hidden diversity of litter-decomposition mechanisms in mushroom-forming fungi.</title>
        <authorList>
            <person name="Floudas D."/>
            <person name="Bentzer J."/>
            <person name="Ahren D."/>
            <person name="Johansson T."/>
            <person name="Persson P."/>
            <person name="Tunlid A."/>
        </authorList>
    </citation>
    <scope>NUCLEOTIDE SEQUENCE [LARGE SCALE GENOMIC DNA]</scope>
    <source>
        <strain evidence="4 5">CBS 146.42</strain>
    </source>
</reference>
<dbReference type="Pfam" id="PF00550">
    <property type="entry name" value="PP-binding"/>
    <property type="match status" value="1"/>
</dbReference>
<dbReference type="PROSITE" id="PS00012">
    <property type="entry name" value="PHOSPHOPANTETHEINE"/>
    <property type="match status" value="1"/>
</dbReference>
<comment type="caution">
    <text evidence="4">The sequence shown here is derived from an EMBL/GenBank/DDBJ whole genome shotgun (WGS) entry which is preliminary data.</text>
</comment>
<protein>
    <recommendedName>
        <fullName evidence="3">Carrier domain-containing protein</fullName>
    </recommendedName>
</protein>
<dbReference type="PANTHER" id="PTHR43439:SF2">
    <property type="entry name" value="ENZYME, PUTATIVE (JCVI)-RELATED"/>
    <property type="match status" value="1"/>
</dbReference>
<dbReference type="SUPFAM" id="SSF47336">
    <property type="entry name" value="ACP-like"/>
    <property type="match status" value="1"/>
</dbReference>
<dbReference type="Gene3D" id="3.40.50.12780">
    <property type="entry name" value="N-terminal domain of ligase-like"/>
    <property type="match status" value="1"/>
</dbReference>
<dbReference type="InterPro" id="IPR020845">
    <property type="entry name" value="AMP-binding_CS"/>
</dbReference>
<dbReference type="PROSITE" id="PS50075">
    <property type="entry name" value="CARRIER"/>
    <property type="match status" value="1"/>
</dbReference>
<evidence type="ECO:0000256" key="2">
    <source>
        <dbReference type="ARBA" id="ARBA00022553"/>
    </source>
</evidence>
<dbReference type="PANTHER" id="PTHR43439">
    <property type="entry name" value="PHENYLACETATE-COENZYME A LIGASE"/>
    <property type="match status" value="1"/>
</dbReference>